<dbReference type="InterPro" id="IPR009057">
    <property type="entry name" value="Homeodomain-like_sf"/>
</dbReference>
<dbReference type="OrthoDB" id="9802388at2"/>
<dbReference type="InterPro" id="IPR002197">
    <property type="entry name" value="HTH_Fis"/>
</dbReference>
<dbReference type="GO" id="GO:0006355">
    <property type="term" value="P:regulation of DNA-templated transcription"/>
    <property type="evidence" value="ECO:0007669"/>
    <property type="project" value="InterPro"/>
</dbReference>
<keyword evidence="7" id="KW-0597">Phosphoprotein</keyword>
<accession>A0A239MAC1</accession>
<dbReference type="Pfam" id="PF25601">
    <property type="entry name" value="AAA_lid_14"/>
    <property type="match status" value="1"/>
</dbReference>
<evidence type="ECO:0000256" key="5">
    <source>
        <dbReference type="ARBA" id="ARBA00023125"/>
    </source>
</evidence>
<dbReference type="GO" id="GO:0000160">
    <property type="term" value="P:phosphorelay signal transduction system"/>
    <property type="evidence" value="ECO:0007669"/>
    <property type="project" value="UniProtKB-KW"/>
</dbReference>
<evidence type="ECO:0000256" key="6">
    <source>
        <dbReference type="ARBA" id="ARBA00023163"/>
    </source>
</evidence>
<gene>
    <name evidence="10" type="ORF">SAMN05421757_11429</name>
</gene>
<dbReference type="Proteomes" id="UP000198426">
    <property type="component" value="Unassembled WGS sequence"/>
</dbReference>
<dbReference type="SMART" id="SM00448">
    <property type="entry name" value="REC"/>
    <property type="match status" value="1"/>
</dbReference>
<dbReference type="SUPFAM" id="SSF52540">
    <property type="entry name" value="P-loop containing nucleoside triphosphate hydrolases"/>
    <property type="match status" value="1"/>
</dbReference>
<dbReference type="PANTHER" id="PTHR32071">
    <property type="entry name" value="TRANSCRIPTIONAL REGULATORY PROTEIN"/>
    <property type="match status" value="1"/>
</dbReference>
<evidence type="ECO:0000256" key="4">
    <source>
        <dbReference type="ARBA" id="ARBA00023015"/>
    </source>
</evidence>
<dbReference type="Gene3D" id="1.10.8.60">
    <property type="match status" value="1"/>
</dbReference>
<dbReference type="Pfam" id="PF00158">
    <property type="entry name" value="Sigma54_activat"/>
    <property type="match status" value="1"/>
</dbReference>
<keyword evidence="4" id="KW-0805">Transcription regulation</keyword>
<dbReference type="RefSeq" id="WP_089235438.1">
    <property type="nucleotide sequence ID" value="NZ_FZOY01000014.1"/>
</dbReference>
<dbReference type="PANTHER" id="PTHR32071:SF117">
    <property type="entry name" value="PTS-DEPENDENT DIHYDROXYACETONE KINASE OPERON REGULATORY PROTEIN-RELATED"/>
    <property type="match status" value="1"/>
</dbReference>
<dbReference type="CDD" id="cd00009">
    <property type="entry name" value="AAA"/>
    <property type="match status" value="1"/>
</dbReference>
<feature type="domain" description="Response regulatory" evidence="9">
    <location>
        <begin position="3"/>
        <end position="117"/>
    </location>
</feature>
<dbReference type="InterPro" id="IPR027417">
    <property type="entry name" value="P-loop_NTPase"/>
</dbReference>
<dbReference type="PROSITE" id="PS50045">
    <property type="entry name" value="SIGMA54_INTERACT_4"/>
    <property type="match status" value="1"/>
</dbReference>
<evidence type="ECO:0000256" key="3">
    <source>
        <dbReference type="ARBA" id="ARBA00023012"/>
    </source>
</evidence>
<keyword evidence="11" id="KW-1185">Reference proteome</keyword>
<protein>
    <submittedName>
        <fullName evidence="10">Two component, sigma54 specific, transcriptional regulator, Fis family</fullName>
    </submittedName>
</protein>
<dbReference type="InterPro" id="IPR001789">
    <property type="entry name" value="Sig_transdc_resp-reg_receiver"/>
</dbReference>
<name>A0A239MAC1_9RHOB</name>
<evidence type="ECO:0000256" key="2">
    <source>
        <dbReference type="ARBA" id="ARBA00022840"/>
    </source>
</evidence>
<dbReference type="SUPFAM" id="SSF52172">
    <property type="entry name" value="CheY-like"/>
    <property type="match status" value="1"/>
</dbReference>
<dbReference type="SUPFAM" id="SSF46689">
    <property type="entry name" value="Homeodomain-like"/>
    <property type="match status" value="1"/>
</dbReference>
<reference evidence="10 11" key="1">
    <citation type="submission" date="2017-06" db="EMBL/GenBank/DDBJ databases">
        <authorList>
            <person name="Kim H.J."/>
            <person name="Triplett B.A."/>
        </authorList>
    </citation>
    <scope>NUCLEOTIDE SEQUENCE [LARGE SCALE GENOMIC DNA]</scope>
    <source>
        <strain evidence="10 11">DSM 29339</strain>
    </source>
</reference>
<evidence type="ECO:0000259" key="8">
    <source>
        <dbReference type="PROSITE" id="PS50045"/>
    </source>
</evidence>
<dbReference type="Gene3D" id="1.10.10.60">
    <property type="entry name" value="Homeodomain-like"/>
    <property type="match status" value="1"/>
</dbReference>
<keyword evidence="5" id="KW-0238">DNA-binding</keyword>
<keyword evidence="6" id="KW-0804">Transcription</keyword>
<proteinExistence type="predicted"/>
<dbReference type="Pfam" id="PF02954">
    <property type="entry name" value="HTH_8"/>
    <property type="match status" value="1"/>
</dbReference>
<dbReference type="Pfam" id="PF00072">
    <property type="entry name" value="Response_reg"/>
    <property type="match status" value="1"/>
</dbReference>
<sequence>MTDVLAVEDTKTHCLLYKAVLQRAGHRVTCTSTMAEGLAEIRRRPFEVILLDLGLPDGDGLELMRQCLALRPESNVIVVTANGSVTGAVQAMRDGAFDFLLKPFDERHLLNAVENAARGPVRAEGEAAERKTRLFRLGGLGGRSPEISEIRATVETVARSMATVFLSGEPGTGKRDCARAIHAASGRADGPFVPLEFKGASSEETEAELFGRVGDVVGRETDGAIAAADGGTLYLGGICALDSGLQFKLLRFLESATIRPVGSPFMRKVNVRLICGTHLDPLEEMRAGRFRKDLFYHLHVIPLHLPPMRDRQGDIVEVAEDLLGEFAREEGKPFTGLSESAKQALLDCPWPGNLRQMANVLRAVVAQNGGPLVEPEMLPPDMGCPPSLPPAARNGVEIGGGVSSALAGRTLAEIERIAIEAAIGRNGGSVPQAARELDVAPSTIYRKREAWGRGDDADGVRRSGSD</sequence>
<evidence type="ECO:0000256" key="1">
    <source>
        <dbReference type="ARBA" id="ARBA00022741"/>
    </source>
</evidence>
<dbReference type="InterPro" id="IPR002078">
    <property type="entry name" value="Sigma_54_int"/>
</dbReference>
<dbReference type="GO" id="GO:0043565">
    <property type="term" value="F:sequence-specific DNA binding"/>
    <property type="evidence" value="ECO:0007669"/>
    <property type="project" value="InterPro"/>
</dbReference>
<dbReference type="EMBL" id="FZOY01000014">
    <property type="protein sequence ID" value="SNT38799.1"/>
    <property type="molecule type" value="Genomic_DNA"/>
</dbReference>
<keyword evidence="1" id="KW-0547">Nucleotide-binding</keyword>
<organism evidence="10 11">
    <name type="scientific">Tropicimonas sediminicola</name>
    <dbReference type="NCBI Taxonomy" id="1031541"/>
    <lineage>
        <taxon>Bacteria</taxon>
        <taxon>Pseudomonadati</taxon>
        <taxon>Pseudomonadota</taxon>
        <taxon>Alphaproteobacteria</taxon>
        <taxon>Rhodobacterales</taxon>
        <taxon>Roseobacteraceae</taxon>
        <taxon>Tropicimonas</taxon>
    </lineage>
</organism>
<evidence type="ECO:0000256" key="7">
    <source>
        <dbReference type="PROSITE-ProRule" id="PRU00169"/>
    </source>
</evidence>
<evidence type="ECO:0000259" key="9">
    <source>
        <dbReference type="PROSITE" id="PS50110"/>
    </source>
</evidence>
<dbReference type="PROSITE" id="PS50110">
    <property type="entry name" value="RESPONSE_REGULATORY"/>
    <property type="match status" value="1"/>
</dbReference>
<keyword evidence="3" id="KW-0902">Two-component regulatory system</keyword>
<dbReference type="Gene3D" id="3.40.50.300">
    <property type="entry name" value="P-loop containing nucleotide triphosphate hydrolases"/>
    <property type="match status" value="1"/>
</dbReference>
<dbReference type="InterPro" id="IPR058031">
    <property type="entry name" value="AAA_lid_NorR"/>
</dbReference>
<evidence type="ECO:0000313" key="11">
    <source>
        <dbReference type="Proteomes" id="UP000198426"/>
    </source>
</evidence>
<feature type="domain" description="Sigma-54 factor interaction" evidence="8">
    <location>
        <begin position="140"/>
        <end position="366"/>
    </location>
</feature>
<keyword evidence="2" id="KW-0067">ATP-binding</keyword>
<evidence type="ECO:0000313" key="10">
    <source>
        <dbReference type="EMBL" id="SNT38799.1"/>
    </source>
</evidence>
<dbReference type="InterPro" id="IPR011006">
    <property type="entry name" value="CheY-like_superfamily"/>
</dbReference>
<dbReference type="Gene3D" id="3.40.50.2300">
    <property type="match status" value="1"/>
</dbReference>
<feature type="modified residue" description="4-aspartylphosphate" evidence="7">
    <location>
        <position position="52"/>
    </location>
</feature>
<dbReference type="GO" id="GO:0005524">
    <property type="term" value="F:ATP binding"/>
    <property type="evidence" value="ECO:0007669"/>
    <property type="project" value="UniProtKB-KW"/>
</dbReference>
<dbReference type="AlphaFoldDB" id="A0A239MAC1"/>